<proteinExistence type="predicted"/>
<dbReference type="InterPro" id="IPR014756">
    <property type="entry name" value="Ig_E-set"/>
</dbReference>
<dbReference type="Proteomes" id="UP001642484">
    <property type="component" value="Unassembled WGS sequence"/>
</dbReference>
<dbReference type="InterPro" id="IPR013783">
    <property type="entry name" value="Ig-like_fold"/>
</dbReference>
<dbReference type="Gene3D" id="2.60.40.10">
    <property type="entry name" value="Immunoglobulins"/>
    <property type="match status" value="1"/>
</dbReference>
<dbReference type="InterPro" id="IPR002909">
    <property type="entry name" value="IPT_dom"/>
</dbReference>
<gene>
    <name evidence="2" type="ORF">CCMP2556_LOCUS54543</name>
</gene>
<comment type="caution">
    <text evidence="2">The sequence shown here is derived from an EMBL/GenBank/DDBJ whole genome shotgun (WGS) entry which is preliminary data.</text>
</comment>
<evidence type="ECO:0000313" key="2">
    <source>
        <dbReference type="EMBL" id="CAK9117140.1"/>
    </source>
</evidence>
<organism evidence="2 3">
    <name type="scientific">Durusdinium trenchii</name>
    <dbReference type="NCBI Taxonomy" id="1381693"/>
    <lineage>
        <taxon>Eukaryota</taxon>
        <taxon>Sar</taxon>
        <taxon>Alveolata</taxon>
        <taxon>Dinophyceae</taxon>
        <taxon>Suessiales</taxon>
        <taxon>Symbiodiniaceae</taxon>
        <taxon>Durusdinium</taxon>
    </lineage>
</organism>
<dbReference type="Pfam" id="PF01833">
    <property type="entry name" value="TIG"/>
    <property type="match status" value="1"/>
</dbReference>
<keyword evidence="3" id="KW-1185">Reference proteome</keyword>
<reference evidence="2 3" key="1">
    <citation type="submission" date="2024-02" db="EMBL/GenBank/DDBJ databases">
        <authorList>
            <person name="Chen Y."/>
            <person name="Shah S."/>
            <person name="Dougan E. K."/>
            <person name="Thang M."/>
            <person name="Chan C."/>
        </authorList>
    </citation>
    <scope>NUCLEOTIDE SEQUENCE [LARGE SCALE GENOMIC DNA]</scope>
</reference>
<sequence length="309" mass="33134">MARVLQLPWTSPERPALEFLDLLPTVFDFLRHAAVLRGVVLFVDGYAKVSERSGEAPKGGSKRHGGLAIGAVLALVAESYHLDIYSALSYVSSQLLVAALRPDVVRALASWQEDPGKQLRELIQLRLAQENKALLGAKGDEGDSSSLQVVFNGQLLSSEDDEKPLGQMGVRNGSVFCCLVSFTSHTVFEQQMCCFPHHCSVDGGRVVHVLGEKFPNSSRTSCRFGRIVTGATIEDDGTEGGISQLRCVAPPHPAGPVTISVSFDGGITWLEGPTFWYYDPLVCSGTYGVCVPADCGAGAMPVALEQVIL</sequence>
<name>A0ABP0SY69_9DINO</name>
<evidence type="ECO:0000313" key="3">
    <source>
        <dbReference type="Proteomes" id="UP001642484"/>
    </source>
</evidence>
<protein>
    <recommendedName>
        <fullName evidence="1">IPT/TIG domain-containing protein</fullName>
    </recommendedName>
</protein>
<dbReference type="SUPFAM" id="SSF81296">
    <property type="entry name" value="E set domains"/>
    <property type="match status" value="1"/>
</dbReference>
<dbReference type="CDD" id="cd00102">
    <property type="entry name" value="IPT"/>
    <property type="match status" value="1"/>
</dbReference>
<feature type="domain" description="IPT/TIG" evidence="1">
    <location>
        <begin position="195"/>
        <end position="275"/>
    </location>
</feature>
<dbReference type="EMBL" id="CAXAMN010028595">
    <property type="protein sequence ID" value="CAK9117140.1"/>
    <property type="molecule type" value="Genomic_DNA"/>
</dbReference>
<evidence type="ECO:0000259" key="1">
    <source>
        <dbReference type="Pfam" id="PF01833"/>
    </source>
</evidence>
<accession>A0ABP0SY69</accession>